<gene>
    <name evidence="1" type="ORF">BLA29_015420</name>
</gene>
<feature type="non-terminal residue" evidence="1">
    <location>
        <position position="82"/>
    </location>
</feature>
<reference evidence="1 2" key="1">
    <citation type="submission" date="2017-03" db="EMBL/GenBank/DDBJ databases">
        <title>Genome Survey of Euroglyphus maynei.</title>
        <authorList>
            <person name="Arlian L.G."/>
            <person name="Morgan M.S."/>
            <person name="Rider S.D."/>
        </authorList>
    </citation>
    <scope>NUCLEOTIDE SEQUENCE [LARGE SCALE GENOMIC DNA]</scope>
    <source>
        <strain evidence="1">Arlian Lab</strain>
        <tissue evidence="1">Whole body</tissue>
    </source>
</reference>
<dbReference type="AlphaFoldDB" id="A0A1Y3BP86"/>
<comment type="caution">
    <text evidence="1">The sequence shown here is derived from an EMBL/GenBank/DDBJ whole genome shotgun (WGS) entry which is preliminary data.</text>
</comment>
<name>A0A1Y3BP86_EURMA</name>
<sequence length="82" mass="8819">GRAGYADGVWLRRQTAGAAGRAGLRLSAAFFGGTLPEQRRTGGETRRIGTLQRRCLFRLAGKRQRPGGQVVARAAAALRGRR</sequence>
<organism evidence="1 2">
    <name type="scientific">Euroglyphus maynei</name>
    <name type="common">Mayne's house dust mite</name>
    <dbReference type="NCBI Taxonomy" id="6958"/>
    <lineage>
        <taxon>Eukaryota</taxon>
        <taxon>Metazoa</taxon>
        <taxon>Ecdysozoa</taxon>
        <taxon>Arthropoda</taxon>
        <taxon>Chelicerata</taxon>
        <taxon>Arachnida</taxon>
        <taxon>Acari</taxon>
        <taxon>Acariformes</taxon>
        <taxon>Sarcoptiformes</taxon>
        <taxon>Astigmata</taxon>
        <taxon>Psoroptidia</taxon>
        <taxon>Analgoidea</taxon>
        <taxon>Pyroglyphidae</taxon>
        <taxon>Pyroglyphinae</taxon>
        <taxon>Euroglyphus</taxon>
    </lineage>
</organism>
<feature type="non-terminal residue" evidence="1">
    <location>
        <position position="1"/>
    </location>
</feature>
<accession>A0A1Y3BP86</accession>
<dbReference type="EMBL" id="MUJZ01012673">
    <property type="protein sequence ID" value="OTF81613.1"/>
    <property type="molecule type" value="Genomic_DNA"/>
</dbReference>
<protein>
    <submittedName>
        <fullName evidence="1">Uncharacterized protein</fullName>
    </submittedName>
</protein>
<proteinExistence type="predicted"/>
<keyword evidence="2" id="KW-1185">Reference proteome</keyword>
<dbReference type="Proteomes" id="UP000194236">
    <property type="component" value="Unassembled WGS sequence"/>
</dbReference>
<evidence type="ECO:0000313" key="1">
    <source>
        <dbReference type="EMBL" id="OTF81613.1"/>
    </source>
</evidence>
<evidence type="ECO:0000313" key="2">
    <source>
        <dbReference type="Proteomes" id="UP000194236"/>
    </source>
</evidence>